<dbReference type="AlphaFoldDB" id="A0A1G1XXT7"/>
<dbReference type="Gene3D" id="3.40.50.2020">
    <property type="match status" value="1"/>
</dbReference>
<name>A0A1G1XXT7_9BACT</name>
<dbReference type="SUPFAM" id="SSF53271">
    <property type="entry name" value="PRTase-like"/>
    <property type="match status" value="1"/>
</dbReference>
<accession>A0A1G1XXT7</accession>
<gene>
    <name evidence="1" type="ORF">A2729_02755</name>
</gene>
<dbReference type="InterPro" id="IPR029057">
    <property type="entry name" value="PRTase-like"/>
</dbReference>
<evidence type="ECO:0000313" key="2">
    <source>
        <dbReference type="Proteomes" id="UP000178930"/>
    </source>
</evidence>
<sequence>MGLLAGVSSEELIKLQVGSFSGPLSPDDVTAIIQATNSLWLYPGEFRAEVPHAKLTAGDCSTGFVNLRIVMSMTNLCDVLAAQLVALLRSCHKGSVDCVIGSDTASLNLAYAVGRLFGARVYPMHKVTVKECGEEVEKQKYTGPKMPAGTKVLRVEELMTTAKTFRLVTAGFQEANPETEFIPFLPLVVDRRTVREAAVDGVQILPMVRYEIKSWKDDCPLCALGSKAIRPNTPEGWAELTTAA</sequence>
<dbReference type="InterPro" id="IPR000836">
    <property type="entry name" value="PRTase_dom"/>
</dbReference>
<reference evidence="1 2" key="1">
    <citation type="journal article" date="2016" name="Nat. Commun.">
        <title>Thousands of microbial genomes shed light on interconnected biogeochemical processes in an aquifer system.</title>
        <authorList>
            <person name="Anantharaman K."/>
            <person name="Brown C.T."/>
            <person name="Hug L.A."/>
            <person name="Sharon I."/>
            <person name="Castelle C.J."/>
            <person name="Probst A.J."/>
            <person name="Thomas B.C."/>
            <person name="Singh A."/>
            <person name="Wilkins M.J."/>
            <person name="Karaoz U."/>
            <person name="Brodie E.L."/>
            <person name="Williams K.H."/>
            <person name="Hubbard S.S."/>
            <person name="Banfield J.F."/>
        </authorList>
    </citation>
    <scope>NUCLEOTIDE SEQUENCE [LARGE SCALE GENOMIC DNA]</scope>
</reference>
<dbReference type="CDD" id="cd06223">
    <property type="entry name" value="PRTases_typeI"/>
    <property type="match status" value="1"/>
</dbReference>
<evidence type="ECO:0008006" key="3">
    <source>
        <dbReference type="Google" id="ProtNLM"/>
    </source>
</evidence>
<protein>
    <recommendedName>
        <fullName evidence="3">Phosphoribosyltransferase domain-containing protein</fullName>
    </recommendedName>
</protein>
<dbReference type="Proteomes" id="UP000178930">
    <property type="component" value="Unassembled WGS sequence"/>
</dbReference>
<dbReference type="STRING" id="1797532.A2729_02755"/>
<comment type="caution">
    <text evidence="1">The sequence shown here is derived from an EMBL/GenBank/DDBJ whole genome shotgun (WGS) entry which is preliminary data.</text>
</comment>
<dbReference type="EMBL" id="MHIB01000012">
    <property type="protein sequence ID" value="OGY44781.1"/>
    <property type="molecule type" value="Genomic_DNA"/>
</dbReference>
<proteinExistence type="predicted"/>
<organism evidence="1 2">
    <name type="scientific">Candidatus Buchananbacteria bacterium RIFCSPHIGHO2_01_FULL_39_14</name>
    <dbReference type="NCBI Taxonomy" id="1797532"/>
    <lineage>
        <taxon>Bacteria</taxon>
        <taxon>Candidatus Buchananiibacteriota</taxon>
    </lineage>
</organism>
<evidence type="ECO:0000313" key="1">
    <source>
        <dbReference type="EMBL" id="OGY44781.1"/>
    </source>
</evidence>